<organism evidence="2 3">
    <name type="scientific">Crotalaria pallida</name>
    <name type="common">Smooth rattlebox</name>
    <name type="synonym">Crotalaria striata</name>
    <dbReference type="NCBI Taxonomy" id="3830"/>
    <lineage>
        <taxon>Eukaryota</taxon>
        <taxon>Viridiplantae</taxon>
        <taxon>Streptophyta</taxon>
        <taxon>Embryophyta</taxon>
        <taxon>Tracheophyta</taxon>
        <taxon>Spermatophyta</taxon>
        <taxon>Magnoliopsida</taxon>
        <taxon>eudicotyledons</taxon>
        <taxon>Gunneridae</taxon>
        <taxon>Pentapetalae</taxon>
        <taxon>rosids</taxon>
        <taxon>fabids</taxon>
        <taxon>Fabales</taxon>
        <taxon>Fabaceae</taxon>
        <taxon>Papilionoideae</taxon>
        <taxon>50 kb inversion clade</taxon>
        <taxon>genistoids sensu lato</taxon>
        <taxon>core genistoids</taxon>
        <taxon>Crotalarieae</taxon>
        <taxon>Crotalaria</taxon>
    </lineage>
</organism>
<sequence length="92" mass="10302">MASRMDEPNSFMITVEEGHQKSLIILNYVILEIKVTINSFTFSHSACVVASLSPLLRYAALTLSRYLCRCYSLMMLLPLALAPVANPLIRLL</sequence>
<evidence type="ECO:0000256" key="1">
    <source>
        <dbReference type="SAM" id="Phobius"/>
    </source>
</evidence>
<keyword evidence="1" id="KW-0472">Membrane</keyword>
<evidence type="ECO:0000313" key="2">
    <source>
        <dbReference type="EMBL" id="KAK7282855.1"/>
    </source>
</evidence>
<comment type="caution">
    <text evidence="2">The sequence shown here is derived from an EMBL/GenBank/DDBJ whole genome shotgun (WGS) entry which is preliminary data.</text>
</comment>
<keyword evidence="3" id="KW-1185">Reference proteome</keyword>
<proteinExistence type="predicted"/>
<keyword evidence="1" id="KW-0812">Transmembrane</keyword>
<keyword evidence="1" id="KW-1133">Transmembrane helix</keyword>
<dbReference type="EMBL" id="JAYWIO010000002">
    <property type="protein sequence ID" value="KAK7282855.1"/>
    <property type="molecule type" value="Genomic_DNA"/>
</dbReference>
<name>A0AAN9IMM9_CROPI</name>
<reference evidence="2 3" key="1">
    <citation type="submission" date="2024-01" db="EMBL/GenBank/DDBJ databases">
        <title>The genomes of 5 underutilized Papilionoideae crops provide insights into root nodulation and disease resistanc.</title>
        <authorList>
            <person name="Yuan L."/>
        </authorList>
    </citation>
    <scope>NUCLEOTIDE SEQUENCE [LARGE SCALE GENOMIC DNA]</scope>
    <source>
        <strain evidence="2">ZHUSHIDOU_FW_LH</strain>
        <tissue evidence="2">Leaf</tissue>
    </source>
</reference>
<accession>A0AAN9IMM9</accession>
<dbReference type="Proteomes" id="UP001372338">
    <property type="component" value="Unassembled WGS sequence"/>
</dbReference>
<dbReference type="AlphaFoldDB" id="A0AAN9IMM9"/>
<feature type="transmembrane region" description="Helical" evidence="1">
    <location>
        <begin position="66"/>
        <end position="89"/>
    </location>
</feature>
<gene>
    <name evidence="2" type="ORF">RIF29_11942</name>
</gene>
<evidence type="ECO:0000313" key="3">
    <source>
        <dbReference type="Proteomes" id="UP001372338"/>
    </source>
</evidence>
<protein>
    <submittedName>
        <fullName evidence="2">Uncharacterized protein</fullName>
    </submittedName>
</protein>